<dbReference type="SUPFAM" id="SSF110857">
    <property type="entry name" value="Gamma-glutamyl cyclotransferase-like"/>
    <property type="match status" value="1"/>
</dbReference>
<dbReference type="PANTHER" id="PTHR46580:SF4">
    <property type="entry name" value="ATP_GTP-BINDING PROTEIN"/>
    <property type="match status" value="1"/>
</dbReference>
<keyword evidence="5" id="KW-0808">Transferase</keyword>
<dbReference type="SUPFAM" id="SSF69318">
    <property type="entry name" value="Integrin alpha N-terminal domain"/>
    <property type="match status" value="1"/>
</dbReference>
<accession>A0A2A9EIG0</accession>
<dbReference type="InterPro" id="IPR006311">
    <property type="entry name" value="TAT_signal"/>
</dbReference>
<keyword evidence="1 3" id="KW-0732">Signal</keyword>
<dbReference type="InterPro" id="IPR013024">
    <property type="entry name" value="GGCT-like"/>
</dbReference>
<feature type="region of interest" description="Disordered" evidence="2">
    <location>
        <begin position="27"/>
        <end position="60"/>
    </location>
</feature>
<dbReference type="Gene3D" id="3.10.490.10">
    <property type="entry name" value="Gamma-glutamyl cyclotransferase-like"/>
    <property type="match status" value="1"/>
</dbReference>
<reference evidence="5 6" key="1">
    <citation type="submission" date="2017-10" db="EMBL/GenBank/DDBJ databases">
        <title>Sequencing the genomes of 1000 actinobacteria strains.</title>
        <authorList>
            <person name="Klenk H.-P."/>
        </authorList>
    </citation>
    <scope>NUCLEOTIDE SEQUENCE [LARGE SCALE GENOMIC DNA]</scope>
    <source>
        <strain evidence="5 6">DSM 21838</strain>
    </source>
</reference>
<dbReference type="InterPro" id="IPR036568">
    <property type="entry name" value="GGCT-like_sf"/>
</dbReference>
<sequence length="462" mass="48958">MSARPQARRWALAAALATALSALTAAPGAAAPSGPGPLPSTSVRAGAVSTSQDFSGDGLPDVVARHGTSKSLYLYRGNGRGGFQTGSTQIGWNWGAVDTIVSPGDFSGDGVPDLIARHGTSKTLYLYRGNGRGGFQTSSTQIGWNWGAVDTIISPGDFTGDGVPDLIARHAATNTLYLYRGNGRGGFQTSSTQIGWNWGAVDTIISPGDFTGDGVPDLIARHAATNTLYLYRGNGRGGFQTSSTQIGWNWGAVDTIISPGDFTGDGVPDLIARHAATNTLYLYRGNGRGGFHSGSTQIGWNWGAVDTIVGLPGGRASSSPGSSVPVTKPSVFVYGTLRSGQSGHYLLTGRTVAEAYTRTPRLDLYMVRGTSYPYAVPNAANATGILGERMHLRADLYNDTIARLDRYERYDPAQPADSQTYVRTLMTDRDGVSSWVYVTSPRMSSYLRSNGTIISSGDFLRR</sequence>
<gene>
    <name evidence="5" type="ORF">ATJ97_1200</name>
</gene>
<comment type="caution">
    <text evidence="5">The sequence shown here is derived from an EMBL/GenBank/DDBJ whole genome shotgun (WGS) entry which is preliminary data.</text>
</comment>
<dbReference type="OrthoDB" id="287365at2"/>
<dbReference type="AlphaFoldDB" id="A0A2A9EIG0"/>
<dbReference type="Pfam" id="PF13517">
    <property type="entry name" value="FG-GAP_3"/>
    <property type="match status" value="2"/>
</dbReference>
<keyword evidence="6" id="KW-1185">Reference proteome</keyword>
<organism evidence="5 6">
    <name type="scientific">Georgenia soli</name>
    <dbReference type="NCBI Taxonomy" id="638953"/>
    <lineage>
        <taxon>Bacteria</taxon>
        <taxon>Bacillati</taxon>
        <taxon>Actinomycetota</taxon>
        <taxon>Actinomycetes</taxon>
        <taxon>Micrococcales</taxon>
        <taxon>Bogoriellaceae</taxon>
        <taxon>Georgenia</taxon>
    </lineage>
</organism>
<evidence type="ECO:0000313" key="6">
    <source>
        <dbReference type="Proteomes" id="UP000222106"/>
    </source>
</evidence>
<feature type="signal peptide" evidence="3">
    <location>
        <begin position="1"/>
        <end position="30"/>
    </location>
</feature>
<evidence type="ECO:0000259" key="4">
    <source>
        <dbReference type="Pfam" id="PF06094"/>
    </source>
</evidence>
<feature type="domain" description="Gamma-glutamylcyclotransferase AIG2-like" evidence="4">
    <location>
        <begin position="331"/>
        <end position="459"/>
    </location>
</feature>
<name>A0A2A9EIG0_9MICO</name>
<evidence type="ECO:0000256" key="1">
    <source>
        <dbReference type="ARBA" id="ARBA00022729"/>
    </source>
</evidence>
<dbReference type="EMBL" id="PDJI01000004">
    <property type="protein sequence ID" value="PFG38714.1"/>
    <property type="molecule type" value="Genomic_DNA"/>
</dbReference>
<dbReference type="InterPro" id="IPR028994">
    <property type="entry name" value="Integrin_alpha_N"/>
</dbReference>
<dbReference type="Proteomes" id="UP000222106">
    <property type="component" value="Unassembled WGS sequence"/>
</dbReference>
<dbReference type="InterPro" id="IPR009288">
    <property type="entry name" value="AIG2-like_dom"/>
</dbReference>
<dbReference type="CDD" id="cd06661">
    <property type="entry name" value="GGCT_like"/>
    <property type="match status" value="1"/>
</dbReference>
<feature type="chain" id="PRO_5039012185" evidence="3">
    <location>
        <begin position="31"/>
        <end position="462"/>
    </location>
</feature>
<evidence type="ECO:0000313" key="5">
    <source>
        <dbReference type="EMBL" id="PFG38714.1"/>
    </source>
</evidence>
<proteinExistence type="predicted"/>
<protein>
    <submittedName>
        <fullName evidence="5">Gamma-glutamylcyclotransferase (GGCT)/AIG2-like uncharacterized protein YtfP</fullName>
    </submittedName>
</protein>
<dbReference type="PROSITE" id="PS51318">
    <property type="entry name" value="TAT"/>
    <property type="match status" value="1"/>
</dbReference>
<dbReference type="PANTHER" id="PTHR46580">
    <property type="entry name" value="SENSOR KINASE-RELATED"/>
    <property type="match status" value="1"/>
</dbReference>
<evidence type="ECO:0000256" key="2">
    <source>
        <dbReference type="SAM" id="MobiDB-lite"/>
    </source>
</evidence>
<dbReference type="InterPro" id="IPR013517">
    <property type="entry name" value="FG-GAP"/>
</dbReference>
<dbReference type="RefSeq" id="WP_098482936.1">
    <property type="nucleotide sequence ID" value="NZ_PDJI01000004.1"/>
</dbReference>
<dbReference type="GO" id="GO:0016740">
    <property type="term" value="F:transferase activity"/>
    <property type="evidence" value="ECO:0007669"/>
    <property type="project" value="UniProtKB-KW"/>
</dbReference>
<evidence type="ECO:0000256" key="3">
    <source>
        <dbReference type="SAM" id="SignalP"/>
    </source>
</evidence>
<dbReference type="Pfam" id="PF06094">
    <property type="entry name" value="GGACT"/>
    <property type="match status" value="1"/>
</dbReference>
<dbReference type="Gene3D" id="2.130.10.130">
    <property type="entry name" value="Integrin alpha, N-terminal"/>
    <property type="match status" value="2"/>
</dbReference>